<dbReference type="AlphaFoldDB" id="A0AAV4BX77"/>
<reference evidence="1 2" key="1">
    <citation type="journal article" date="2021" name="Elife">
        <title>Chloroplast acquisition without the gene transfer in kleptoplastic sea slugs, Plakobranchus ocellatus.</title>
        <authorList>
            <person name="Maeda T."/>
            <person name="Takahashi S."/>
            <person name="Yoshida T."/>
            <person name="Shimamura S."/>
            <person name="Takaki Y."/>
            <person name="Nagai Y."/>
            <person name="Toyoda A."/>
            <person name="Suzuki Y."/>
            <person name="Arimoto A."/>
            <person name="Ishii H."/>
            <person name="Satoh N."/>
            <person name="Nishiyama T."/>
            <person name="Hasebe M."/>
            <person name="Maruyama T."/>
            <person name="Minagawa J."/>
            <person name="Obokata J."/>
            <person name="Shigenobu S."/>
        </authorList>
    </citation>
    <scope>NUCLEOTIDE SEQUENCE [LARGE SCALE GENOMIC DNA]</scope>
</reference>
<dbReference type="Proteomes" id="UP000735302">
    <property type="component" value="Unassembled WGS sequence"/>
</dbReference>
<comment type="caution">
    <text evidence="1">The sequence shown here is derived from an EMBL/GenBank/DDBJ whole genome shotgun (WGS) entry which is preliminary data.</text>
</comment>
<keyword evidence="2" id="KW-1185">Reference proteome</keyword>
<evidence type="ECO:0000313" key="1">
    <source>
        <dbReference type="EMBL" id="GFO23937.1"/>
    </source>
</evidence>
<evidence type="ECO:0000313" key="2">
    <source>
        <dbReference type="Proteomes" id="UP000735302"/>
    </source>
</evidence>
<accession>A0AAV4BX77</accession>
<dbReference type="EMBL" id="BLXT01005558">
    <property type="protein sequence ID" value="GFO23937.1"/>
    <property type="molecule type" value="Genomic_DNA"/>
</dbReference>
<proteinExistence type="predicted"/>
<name>A0AAV4BX77_9GAST</name>
<gene>
    <name evidence="1" type="ORF">PoB_005044200</name>
</gene>
<protein>
    <submittedName>
        <fullName evidence="1">Uncharacterized protein</fullName>
    </submittedName>
</protein>
<organism evidence="1 2">
    <name type="scientific">Plakobranchus ocellatus</name>
    <dbReference type="NCBI Taxonomy" id="259542"/>
    <lineage>
        <taxon>Eukaryota</taxon>
        <taxon>Metazoa</taxon>
        <taxon>Spiralia</taxon>
        <taxon>Lophotrochozoa</taxon>
        <taxon>Mollusca</taxon>
        <taxon>Gastropoda</taxon>
        <taxon>Heterobranchia</taxon>
        <taxon>Euthyneura</taxon>
        <taxon>Panpulmonata</taxon>
        <taxon>Sacoglossa</taxon>
        <taxon>Placobranchoidea</taxon>
        <taxon>Plakobranchidae</taxon>
        <taxon>Plakobranchus</taxon>
    </lineage>
</organism>
<sequence length="92" mass="10340">MKYKGHFGILANIDANDYRIKENGEKKAIHGNLLKRYTTRDAVNEEKGDDPVSTTSLAVVEDDDESSSYVMRVAVNFYQRSVSGVARGRRIT</sequence>